<dbReference type="Proteomes" id="UP000070501">
    <property type="component" value="Unassembled WGS sequence"/>
</dbReference>
<proteinExistence type="predicted"/>
<dbReference type="AlphaFoldDB" id="A0A136JBF0"/>
<dbReference type="EMBL" id="KQ964247">
    <property type="protein sequence ID" value="KXJ94481.1"/>
    <property type="molecule type" value="Genomic_DNA"/>
</dbReference>
<dbReference type="InParanoid" id="A0A136JBF0"/>
<accession>A0A136JBF0</accession>
<evidence type="ECO:0000313" key="2">
    <source>
        <dbReference type="Proteomes" id="UP000070501"/>
    </source>
</evidence>
<sequence length="156" mass="17253">MLDENLPTFFFRPSSSDPLQTVLSFSQGGSENAAEYLFRKADPTLPETRNKYASALSDAVNPNILFAEVVISPEWTQPTLSAAEIRANNGVPPPQVPMIPEQFAIQLYNPDQQVVVKGEKSTWTGKESWDFEMPQVSFLKPSNSEIDRSEEAAGTS</sequence>
<dbReference type="STRING" id="196109.A0A136JBF0"/>
<protein>
    <submittedName>
        <fullName evidence="1">Uncharacterized protein</fullName>
    </submittedName>
</protein>
<gene>
    <name evidence="1" type="ORF">Micbo1qcDRAFT_159654</name>
</gene>
<name>A0A136JBF0_9PEZI</name>
<feature type="non-terminal residue" evidence="1">
    <location>
        <position position="156"/>
    </location>
</feature>
<organism evidence="1 2">
    <name type="scientific">Microdochium bolleyi</name>
    <dbReference type="NCBI Taxonomy" id="196109"/>
    <lineage>
        <taxon>Eukaryota</taxon>
        <taxon>Fungi</taxon>
        <taxon>Dikarya</taxon>
        <taxon>Ascomycota</taxon>
        <taxon>Pezizomycotina</taxon>
        <taxon>Sordariomycetes</taxon>
        <taxon>Xylariomycetidae</taxon>
        <taxon>Xylariales</taxon>
        <taxon>Microdochiaceae</taxon>
        <taxon>Microdochium</taxon>
    </lineage>
</organism>
<keyword evidence="2" id="KW-1185">Reference proteome</keyword>
<dbReference type="OrthoDB" id="3357341at2759"/>
<evidence type="ECO:0000313" key="1">
    <source>
        <dbReference type="EMBL" id="KXJ94481.1"/>
    </source>
</evidence>
<reference evidence="2" key="1">
    <citation type="submission" date="2016-02" db="EMBL/GenBank/DDBJ databases">
        <title>Draft genome sequence of Microdochium bolleyi, a fungal endophyte of beachgrass.</title>
        <authorList>
            <consortium name="DOE Joint Genome Institute"/>
            <person name="David A.S."/>
            <person name="May G."/>
            <person name="Haridas S."/>
            <person name="Lim J."/>
            <person name="Wang M."/>
            <person name="Labutti K."/>
            <person name="Lipzen A."/>
            <person name="Barry K."/>
            <person name="Grigoriev I.V."/>
        </authorList>
    </citation>
    <scope>NUCLEOTIDE SEQUENCE [LARGE SCALE GENOMIC DNA]</scope>
    <source>
        <strain evidence="2">J235TASD1</strain>
    </source>
</reference>